<accession>A0A8R1XZE1</accession>
<evidence type="ECO:0000256" key="1">
    <source>
        <dbReference type="SAM" id="MobiDB-lite"/>
    </source>
</evidence>
<sequence>MSMKNRSLNFDGWLVDWLVGRLVGSSGGRSVDRSIVSNLKFSTDNNNMRTDRQANIHDRTLCAEIQTMEIQTTHTLTQSRVESESNRAEERAIDGMDRVESNERMNE</sequence>
<evidence type="ECO:0000313" key="2">
    <source>
        <dbReference type="EnsemblMetazoa" id="OVOC7544.1"/>
    </source>
</evidence>
<keyword evidence="3" id="KW-1185">Reference proteome</keyword>
<dbReference type="AlphaFoldDB" id="A0A8R1XZE1"/>
<proteinExistence type="predicted"/>
<dbReference type="Proteomes" id="UP000024404">
    <property type="component" value="Unassembled WGS sequence"/>
</dbReference>
<name>A0A8R1XZE1_ONCVO</name>
<organism evidence="2 3">
    <name type="scientific">Onchocerca volvulus</name>
    <dbReference type="NCBI Taxonomy" id="6282"/>
    <lineage>
        <taxon>Eukaryota</taxon>
        <taxon>Metazoa</taxon>
        <taxon>Ecdysozoa</taxon>
        <taxon>Nematoda</taxon>
        <taxon>Chromadorea</taxon>
        <taxon>Rhabditida</taxon>
        <taxon>Spirurina</taxon>
        <taxon>Spiruromorpha</taxon>
        <taxon>Filarioidea</taxon>
        <taxon>Onchocercidae</taxon>
        <taxon>Onchocerca</taxon>
    </lineage>
</organism>
<feature type="region of interest" description="Disordered" evidence="1">
    <location>
        <begin position="73"/>
        <end position="107"/>
    </location>
</feature>
<dbReference type="EMBL" id="CMVM020000213">
    <property type="status" value="NOT_ANNOTATED_CDS"/>
    <property type="molecule type" value="Genomic_DNA"/>
</dbReference>
<reference evidence="2" key="2">
    <citation type="submission" date="2022-06" db="UniProtKB">
        <authorList>
            <consortium name="EnsemblMetazoa"/>
        </authorList>
    </citation>
    <scope>IDENTIFICATION</scope>
</reference>
<dbReference type="EnsemblMetazoa" id="OVOC7544.1">
    <property type="protein sequence ID" value="OVOC7544.1"/>
    <property type="gene ID" value="WBGene00244353"/>
</dbReference>
<reference evidence="3" key="1">
    <citation type="submission" date="2013-10" db="EMBL/GenBank/DDBJ databases">
        <title>Genome sequencing of Onchocerca volvulus.</title>
        <authorList>
            <person name="Cotton J."/>
            <person name="Tsai J."/>
            <person name="Stanley E."/>
            <person name="Tracey A."/>
            <person name="Holroyd N."/>
            <person name="Lustigman S."/>
            <person name="Berriman M."/>
        </authorList>
    </citation>
    <scope>NUCLEOTIDE SEQUENCE</scope>
</reference>
<protein>
    <submittedName>
        <fullName evidence="2">Uncharacterized protein</fullName>
    </submittedName>
</protein>
<evidence type="ECO:0000313" key="3">
    <source>
        <dbReference type="Proteomes" id="UP000024404"/>
    </source>
</evidence>
<feature type="compositionally biased region" description="Basic and acidic residues" evidence="1">
    <location>
        <begin position="81"/>
        <end position="107"/>
    </location>
</feature>